<proteinExistence type="predicted"/>
<organism evidence="1 2">
    <name type="scientific">Streptomyces sparsogenes DSM 40356</name>
    <dbReference type="NCBI Taxonomy" id="1331668"/>
    <lineage>
        <taxon>Bacteria</taxon>
        <taxon>Bacillati</taxon>
        <taxon>Actinomycetota</taxon>
        <taxon>Actinomycetes</taxon>
        <taxon>Kitasatosporales</taxon>
        <taxon>Streptomycetaceae</taxon>
        <taxon>Streptomyces</taxon>
    </lineage>
</organism>
<protein>
    <submittedName>
        <fullName evidence="1">Uncharacterized protein</fullName>
    </submittedName>
</protein>
<dbReference type="AlphaFoldDB" id="A0A1R1SEB8"/>
<evidence type="ECO:0000313" key="2">
    <source>
        <dbReference type="Proteomes" id="UP000186168"/>
    </source>
</evidence>
<dbReference type="EMBL" id="ASQP01000321">
    <property type="protein sequence ID" value="OMI36751.1"/>
    <property type="molecule type" value="Genomic_DNA"/>
</dbReference>
<name>A0A1R1SEB8_9ACTN</name>
<evidence type="ECO:0000313" key="1">
    <source>
        <dbReference type="EMBL" id="OMI36751.1"/>
    </source>
</evidence>
<accession>A0A1R1SEB8</accession>
<comment type="caution">
    <text evidence="1">The sequence shown here is derived from an EMBL/GenBank/DDBJ whole genome shotgun (WGS) entry which is preliminary data.</text>
</comment>
<keyword evidence="2" id="KW-1185">Reference proteome</keyword>
<dbReference type="Proteomes" id="UP000186168">
    <property type="component" value="Unassembled WGS sequence"/>
</dbReference>
<gene>
    <name evidence="1" type="ORF">SPAR_23576</name>
</gene>
<sequence length="67" mass="7499">MMKRIFSPVSGWVRTTGCSASGNMALRAWRRSVGMTAPKVASMLWRARRPSICALMCSGRRRYASTM</sequence>
<reference evidence="1 2" key="1">
    <citation type="submission" date="2013-05" db="EMBL/GenBank/DDBJ databases">
        <title>Genome sequence of Streptomyces sparsogenes DSM 40356.</title>
        <authorList>
            <person name="Coyne S."/>
            <person name="Seebeck F.P."/>
        </authorList>
    </citation>
    <scope>NUCLEOTIDE SEQUENCE [LARGE SCALE GENOMIC DNA]</scope>
    <source>
        <strain evidence="1 2">DSM 40356</strain>
    </source>
</reference>